<evidence type="ECO:0000256" key="6">
    <source>
        <dbReference type="ARBA" id="ARBA00022801"/>
    </source>
</evidence>
<dbReference type="HAMAP" id="MF_00161">
    <property type="entry name" value="LspA"/>
    <property type="match status" value="1"/>
</dbReference>
<feature type="transmembrane region" description="Helical" evidence="9">
    <location>
        <begin position="57"/>
        <end position="74"/>
    </location>
</feature>
<dbReference type="GO" id="GO:0005886">
    <property type="term" value="C:plasma membrane"/>
    <property type="evidence" value="ECO:0007669"/>
    <property type="project" value="UniProtKB-SubCell"/>
</dbReference>
<dbReference type="PROSITE" id="PS00855">
    <property type="entry name" value="SPASE_II"/>
    <property type="match status" value="1"/>
</dbReference>
<keyword evidence="6 9" id="KW-0378">Hydrolase</keyword>
<comment type="similarity">
    <text evidence="1 9 11">Belongs to the peptidase A8 family.</text>
</comment>
<evidence type="ECO:0000256" key="5">
    <source>
        <dbReference type="ARBA" id="ARBA00022750"/>
    </source>
</evidence>
<comment type="subcellular location">
    <subcellularLocation>
        <location evidence="9">Cell membrane</location>
        <topology evidence="9">Multi-pass membrane protein</topology>
    </subcellularLocation>
</comment>
<dbReference type="EC" id="3.4.23.36" evidence="9"/>
<evidence type="ECO:0000256" key="9">
    <source>
        <dbReference type="HAMAP-Rule" id="MF_00161"/>
    </source>
</evidence>
<dbReference type="PANTHER" id="PTHR33695">
    <property type="entry name" value="LIPOPROTEIN SIGNAL PEPTIDASE"/>
    <property type="match status" value="1"/>
</dbReference>
<evidence type="ECO:0000256" key="1">
    <source>
        <dbReference type="ARBA" id="ARBA00006139"/>
    </source>
</evidence>
<evidence type="ECO:0000256" key="10">
    <source>
        <dbReference type="RuleBase" id="RU000594"/>
    </source>
</evidence>
<keyword evidence="3 9" id="KW-0645">Protease</keyword>
<keyword evidence="8 9" id="KW-0472">Membrane</keyword>
<dbReference type="Pfam" id="PF01252">
    <property type="entry name" value="Peptidase_A8"/>
    <property type="match status" value="1"/>
</dbReference>
<accession>A0A371J0U3</accession>
<dbReference type="InterPro" id="IPR001872">
    <property type="entry name" value="Peptidase_A8"/>
</dbReference>
<comment type="catalytic activity">
    <reaction evidence="9 10">
        <text>Release of signal peptides from bacterial membrane prolipoproteins. Hydrolyzes -Xaa-Yaa-Zaa-|-(S,diacylglyceryl)Cys-, in which Xaa is hydrophobic (preferably Leu), and Yaa (Ala or Ser) and Zaa (Gly or Ala) have small, neutral side chains.</text>
        <dbReference type="EC" id="3.4.23.36"/>
    </reaction>
</comment>
<reference evidence="12 13" key="1">
    <citation type="journal article" date="2017" name="Genome Announc.">
        <title>Draft Genome Sequence of Romboutsia weinsteinii sp. nov. Strain CCRI-19649(T) Isolated from Surface Water.</title>
        <authorList>
            <person name="Maheux A.F."/>
            <person name="Boudreau D.K."/>
            <person name="Berube E."/>
            <person name="Boissinot M."/>
            <person name="Cantin P."/>
            <person name="Raymond F."/>
            <person name="Corbeil J."/>
            <person name="Omar R.F."/>
            <person name="Bergeron M.G."/>
        </authorList>
    </citation>
    <scope>NUCLEOTIDE SEQUENCE [LARGE SCALE GENOMIC DNA]</scope>
    <source>
        <strain evidence="12 13">CCRI-19649</strain>
    </source>
</reference>
<dbReference type="GO" id="GO:0004190">
    <property type="term" value="F:aspartic-type endopeptidase activity"/>
    <property type="evidence" value="ECO:0007669"/>
    <property type="project" value="UniProtKB-UniRule"/>
</dbReference>
<dbReference type="AlphaFoldDB" id="A0A371J0U3"/>
<keyword evidence="7 9" id="KW-1133">Transmembrane helix</keyword>
<feature type="transmembrane region" description="Helical" evidence="9">
    <location>
        <begin position="119"/>
        <end position="141"/>
    </location>
</feature>
<keyword evidence="4 9" id="KW-0812">Transmembrane</keyword>
<feature type="transmembrane region" description="Helical" evidence="9">
    <location>
        <begin position="81"/>
        <end position="99"/>
    </location>
</feature>
<evidence type="ECO:0000256" key="7">
    <source>
        <dbReference type="ARBA" id="ARBA00022989"/>
    </source>
</evidence>
<dbReference type="PANTHER" id="PTHR33695:SF1">
    <property type="entry name" value="LIPOPROTEIN SIGNAL PEPTIDASE"/>
    <property type="match status" value="1"/>
</dbReference>
<keyword evidence="13" id="KW-1185">Reference proteome</keyword>
<dbReference type="Proteomes" id="UP000215694">
    <property type="component" value="Unassembled WGS sequence"/>
</dbReference>
<evidence type="ECO:0000256" key="4">
    <source>
        <dbReference type="ARBA" id="ARBA00022692"/>
    </source>
</evidence>
<protein>
    <recommendedName>
        <fullName evidence="9">Lipoprotein signal peptidase</fullName>
        <ecNumber evidence="9">3.4.23.36</ecNumber>
    </recommendedName>
    <alternativeName>
        <fullName evidence="9">Prolipoprotein signal peptidase</fullName>
    </alternativeName>
    <alternativeName>
        <fullName evidence="9">Signal peptidase II</fullName>
        <shortName evidence="9">SPase II</shortName>
    </alternativeName>
</protein>
<evidence type="ECO:0000313" key="12">
    <source>
        <dbReference type="EMBL" id="RDY26333.1"/>
    </source>
</evidence>
<comment type="caution">
    <text evidence="12">The sequence shown here is derived from an EMBL/GenBank/DDBJ whole genome shotgun (WGS) entry which is preliminary data.</text>
</comment>
<evidence type="ECO:0000313" key="13">
    <source>
        <dbReference type="Proteomes" id="UP000215694"/>
    </source>
</evidence>
<dbReference type="RefSeq" id="WP_094366472.1">
    <property type="nucleotide sequence ID" value="NZ_NOJY02000029.1"/>
</dbReference>
<evidence type="ECO:0000256" key="11">
    <source>
        <dbReference type="RuleBase" id="RU004181"/>
    </source>
</evidence>
<feature type="active site" evidence="9">
    <location>
        <position position="125"/>
    </location>
</feature>
<keyword evidence="2 9" id="KW-1003">Cell membrane</keyword>
<name>A0A371J0U3_9FIRM</name>
<dbReference type="EMBL" id="NOJY02000029">
    <property type="protein sequence ID" value="RDY26333.1"/>
    <property type="molecule type" value="Genomic_DNA"/>
</dbReference>
<dbReference type="NCBIfam" id="NF011350">
    <property type="entry name" value="PRK14768.1"/>
    <property type="match status" value="1"/>
</dbReference>
<dbReference type="PRINTS" id="PR00781">
    <property type="entry name" value="LIPOSIGPTASE"/>
</dbReference>
<proteinExistence type="inferred from homology"/>
<comment type="function">
    <text evidence="9 10">This protein specifically catalyzes the removal of signal peptides from prolipoproteins.</text>
</comment>
<organism evidence="12 13">
    <name type="scientific">Romboutsia weinsteinii</name>
    <dbReference type="NCBI Taxonomy" id="2020949"/>
    <lineage>
        <taxon>Bacteria</taxon>
        <taxon>Bacillati</taxon>
        <taxon>Bacillota</taxon>
        <taxon>Clostridia</taxon>
        <taxon>Peptostreptococcales</taxon>
        <taxon>Peptostreptococcaceae</taxon>
        <taxon>Romboutsia</taxon>
    </lineage>
</organism>
<sequence length="153" mass="17376">MYEIIIALLIGIDQLSKLWALNSLQKIGSIPVIENIFHLTYVENRGAAFGMLQNNQMIFIIVALAASIFGLYYIHTKKVNIIGKAGIILIISGAIGNLIDRVRLGFVVDYFDFRIIWQYVFNVADVFVVVGTILLCVYILFFEDKKEDKKQVK</sequence>
<comment type="caution">
    <text evidence="9">Lacks conserved residue(s) required for the propagation of feature annotation.</text>
</comment>
<dbReference type="UniPathway" id="UPA00665"/>
<feature type="active site" evidence="9">
    <location>
        <position position="109"/>
    </location>
</feature>
<keyword evidence="5 9" id="KW-0064">Aspartyl protease</keyword>
<gene>
    <name evidence="9 12" type="primary">lspA</name>
    <name evidence="12" type="ORF">CHL78_013830</name>
</gene>
<evidence type="ECO:0000256" key="2">
    <source>
        <dbReference type="ARBA" id="ARBA00022475"/>
    </source>
</evidence>
<dbReference type="GO" id="GO:0006508">
    <property type="term" value="P:proteolysis"/>
    <property type="evidence" value="ECO:0007669"/>
    <property type="project" value="UniProtKB-KW"/>
</dbReference>
<evidence type="ECO:0000256" key="8">
    <source>
        <dbReference type="ARBA" id="ARBA00023136"/>
    </source>
</evidence>
<evidence type="ECO:0000256" key="3">
    <source>
        <dbReference type="ARBA" id="ARBA00022670"/>
    </source>
</evidence>
<dbReference type="NCBIfam" id="TIGR00077">
    <property type="entry name" value="lspA"/>
    <property type="match status" value="1"/>
</dbReference>
<comment type="pathway">
    <text evidence="9">Protein modification; lipoprotein biosynthesis (signal peptide cleavage).</text>
</comment>
<dbReference type="OrthoDB" id="9810259at2"/>